<dbReference type="Gene3D" id="4.10.400.10">
    <property type="entry name" value="Low-density Lipoprotein Receptor"/>
    <property type="match status" value="13"/>
</dbReference>
<keyword evidence="3" id="KW-0272">Extracellular matrix</keyword>
<dbReference type="PROSITE" id="PS50068">
    <property type="entry name" value="LDLRA_2"/>
    <property type="match status" value="13"/>
</dbReference>
<feature type="disulfide bond" evidence="12">
    <location>
        <begin position="522"/>
        <end position="537"/>
    </location>
</feature>
<feature type="disulfide bond" evidence="12">
    <location>
        <begin position="621"/>
        <end position="639"/>
    </location>
</feature>
<dbReference type="InterPro" id="IPR013320">
    <property type="entry name" value="ConA-like_dom_sf"/>
</dbReference>
<feature type="domain" description="EGF-like" evidence="16">
    <location>
        <begin position="3272"/>
        <end position="3308"/>
    </location>
</feature>
<evidence type="ECO:0000256" key="5">
    <source>
        <dbReference type="ARBA" id="ARBA00022737"/>
    </source>
</evidence>
<evidence type="ECO:0000256" key="12">
    <source>
        <dbReference type="PROSITE-ProRule" id="PRU00124"/>
    </source>
</evidence>
<dbReference type="SMART" id="SM00180">
    <property type="entry name" value="EGF_Lam"/>
    <property type="match status" value="7"/>
</dbReference>
<dbReference type="FunFam" id="4.10.400.10:FF:000011">
    <property type="entry name" value="Low-density lipoprotein receptor-related protein 1"/>
    <property type="match status" value="1"/>
</dbReference>
<evidence type="ECO:0000259" key="19">
    <source>
        <dbReference type="PROSITE" id="PS51115"/>
    </source>
</evidence>
<feature type="disulfide bond" evidence="12">
    <location>
        <begin position="363"/>
        <end position="378"/>
    </location>
</feature>
<dbReference type="SMART" id="SM00281">
    <property type="entry name" value="LamB"/>
    <property type="match status" value="3"/>
</dbReference>
<feature type="disulfide bond" evidence="12">
    <location>
        <begin position="510"/>
        <end position="528"/>
    </location>
</feature>
<dbReference type="Pfam" id="PF07679">
    <property type="entry name" value="I-set"/>
    <property type="match status" value="6"/>
</dbReference>
<feature type="disulfide bond" evidence="13">
    <location>
        <begin position="1688"/>
        <end position="1697"/>
    </location>
</feature>
<proteinExistence type="predicted"/>
<dbReference type="Gene3D" id="2.60.120.200">
    <property type="match status" value="3"/>
</dbReference>
<keyword evidence="2" id="KW-0964">Secreted</keyword>
<evidence type="ECO:0000256" key="14">
    <source>
        <dbReference type="SAM" id="MobiDB-lite"/>
    </source>
</evidence>
<feature type="disulfide bond" evidence="11">
    <location>
        <begin position="3314"/>
        <end position="3324"/>
    </location>
</feature>
<feature type="domain" description="Ig-like" evidence="18">
    <location>
        <begin position="2927"/>
        <end position="2997"/>
    </location>
</feature>
<feature type="domain" description="Laminin IV type A" evidence="19">
    <location>
        <begin position="1008"/>
        <end position="1206"/>
    </location>
</feature>
<feature type="disulfide bond" evidence="12">
    <location>
        <begin position="614"/>
        <end position="626"/>
    </location>
</feature>
<dbReference type="GO" id="GO:0048731">
    <property type="term" value="P:system development"/>
    <property type="evidence" value="ECO:0007669"/>
    <property type="project" value="UniProtKB-ARBA"/>
</dbReference>
<feature type="disulfide bond" evidence="11">
    <location>
        <begin position="3298"/>
        <end position="3307"/>
    </location>
</feature>
<accession>A0ABD0TT10</accession>
<dbReference type="InterPro" id="IPR000034">
    <property type="entry name" value="Laminin_IV"/>
</dbReference>
<feature type="domain" description="Laminin IV type A" evidence="19">
    <location>
        <begin position="1746"/>
        <end position="1924"/>
    </location>
</feature>
<feature type="compositionally biased region" description="Polar residues" evidence="14">
    <location>
        <begin position="578"/>
        <end position="605"/>
    </location>
</feature>
<sequence length="3858" mass="423386">MCIHFSVRDRLTLSRYFLKDPLFICRIALLFVSPPAKWPAHESGCLQTGDVRVARSYCPVCKHKCIFNLSRASFVKRPPYCKMNPITFYILIPTRTSNSYHQSSVHLTSVHPNMYVKRGLQFSNISIRLVQLNQSKLKSLHRANLTAQSRSSHHQHDDMLKKSYVLCSFIDRRKILHFIIQCNLCNDYSGIKDVNGESAFIKNESCDGSCIEGRKRCDGVNHCKDSSDELDCGISGKFRCSDGTCISILLRCDGFRDCPKDGIDEIGCPCSPDQWQCDFGNCISRTKRCDGHVDCPTDRSDERHCVAIGKFRCRTGKLIPEYLRCNRRYDCPARDYSDEQNCPCGDGDFQCDNGNCIPASKHCDRTHDCQDGSDERDCSYAATSRCPPDSFTCSPESSRPCARRCDGQIECDGGEDEEDCNTACSHECDGICLDDQKICNGYPDCSDGSDELNCDHCDGPDDFRCKSGECINAVQYCNGIFECSDDSDELDCNKTMVSKPGECSVDEYQCRDGTCINSSFYCDGRTDCLDNSDEDNCQCDENQWQCVSGMCIPLSSYCDNLPDCPDFSDETACPTTRPWVTTTSRPINQDNNIPEITSAPPTQRPDSPYGQDGCPRNQWRCENGPCIDSNRRCDGRIDCPLDDSDELDCPAGSPAALKLRTYPTQQAVRNRGDVVFQCRDEGPLRAPVRWVREGGRPLKPGSTDRHGRLEMNQVTPSDSGVYICQAVKYLGQPNAELKVTLNVDPTPVTTRPPQLTCQAYEATCGNGQCIPKSAVCNGQVDCADGSDEETCHMNGKCEPNQFKCANNKCILKTWLCDSDDDCGDGSDESNCGVASVGQCKTVEYTCADGNQCIPKSFHCDGQSDCMDGSDEIGCAPVYVTKPPQPANVQLNTGDTLVLTCTATGTPTPLISWRRNWGDVPEVCISENTQTNGQVTGTLTCTNMQPAYNGAYSCEAMNNKGTIFAVPDSIVFVNKTSVCPSGYFNSEARSERDCIRCFCFGESTQCRSADLFTYNMPTLLGEGGTRLVGVKNTANGDVQLDTQAITNQYYYQPLRNGATVTKLARYSNWGSSSALPYLTLPETYNGNQLTSYGGYIRYKLAPHLSRFGSDFGLPDIIIKGKYQNLVHINRGSQNTIEARLTPENWEKSSPRGLVPATREDIMMALDNIEMILLRASVNNAGVNITDFVMESAKHINVGLGVASLVEECSCPPGYEGLSCQKCAPGFARKQSGPWLGNCEAEVPECPPGTYGDPASGYACRPCPCPLTNRENQFARTCSLGPDGNVLCDCAPGYEGANCEYCAPNYVGNPLVVGDSCKPQPDKPKCNTVGTSHVRLPDECECKDNVQGRYCDQCKNDSFYLSNDFRQGCALCFCSGVSQQCMSSNLRRKTTTARFNTPDIVNRVRIYSSTPLDTAAVRYKAPVETNLTATYGREELVLSDYDRSRPAIYYWSLPINFAGDKVTSYGGYLRYTLHNVPSPGSASKNNAADIQLISENQLTFHYFGNFEPSYDGTLDASVQFLERGWQRPDGKEVYREHFLLALADVKAILVKASYTTNSQLASLVSASIDVAEENGDGPPALHVEQCVCPPGYIGTSCEDCAPGYTRSESGLYLEHCGRCDCNGHSEMCHPETGVCSDCRDNTAGPNCEDCKSGYRRDAGGNCVAEYPPVACDCDPRGSSGPCDSSGYCQCKQNVEGPNCDSCRPGTFGLDAANPLGCHACYCSGVTTNCNEASSQYIRIPMAAPILGDDYGGYRLMDVNAQRVLTDHIVSMPTESELMYVFQFPPDEELYWSLPVFPGNRILSYGGTLQLKQRFESRDPNAVSEPGTDVILVGEEQSVYWSNPQPIRAGQPLTYKVPLTEQGWFLQNYATPASRANFLSVLRSLKRVLVRATLVQNIESSSIADVSMDTATEMNDPAFPQATGVEICRCPEGYSGTSCESCTPGYYRDAYAMCARCDCNGHDCYLGSNGQPVCNCRPPYTGRDCSILGDSSKQDNGTTRPPPPRTTVVVQITSPTIKIQEVGSSVNFTCQAQSRMTRGNLPVQWSKADGYLPQGRTQIDGRSGMLLITNLQISDSGVYICQTSDGISTARAEATLKVPGNDMTIPTAEIRPPINEYFEGDRIELECLTSGNPAPSITWQRASGRPLPEYAEVIEDLFIIDSAREEDSGEYRCTVKNTAGENHGKAVVNVRPRPSQPPREKLTVSQPSPTISEGQNTRVVCTGTANVPAGTIDWVRQDGTQLQSNVRSVNGVLYIDYAQLDNQGVYVCRTTSYDVAPVLVVVTVIPQGTPAPEQQPNITVSVNNLKIPTGGSGTVECSPRGYPQPLIRWRKSDGEFGESTSQRQNSLIIANAREDDRGYYQCEGIVDGQPVAIIYVYVDIEKREVPQVEIWPQGEQALNLGSSFDLLCRVKGGVPEPTVTWSRSGGRPLSPFVQLQPYNVLRFERIDVNDEGEYSCTASNIAGTATASATIKVRSPPEVTVSPSNFIEAVDGDSVTVECRASGYPQPMVSIRTSNREIVSPQPGMAVLHISAVSDRDDGDYTCSATSPAGTIDEQFGIRVESRGDGGFGTGEGSGDIYVDPVNPYQPNEQQPSDLIAAEGKETRIGCDASGALDVQWSRADRRPLQPNARQSGNSLIIQGTSKQDAGQYVCNLLDRYTGEVTKSATTSLVVMAAPKITLQPPTQTVHPGESPTVECVVEGDEIEEIVWRPVTRPFSNRVDVRRSTLIFNRIEVEDAGKYECFARNRVAETSATAEVIVSEETDRAPSESHDNEQHAHVGAAVQLSCNVQQSPAGYRITWTKNGAPLPRSVHKQADGSLYIRLAQKSDSGYYVCDIQDRYGRRTSNYINLHIDGDEECTDTQFRCYDNTGCVDVDLLCDGVSDCPDNSDEGNCILREKRIRNRNAEYRNAGGDESLNLVSIEQPRRQYRVGENVEVLCRARSREDRVSWERYGTRQFVESRRFGDGAMLVVPSVQESDAGLYRCTGTNPYGRTSFEDFNLEVIPGSPVVWPQYPPNEIVQYTVRLGESIDMPCSHNLEQPVSVEWRREYSPLQPEVRANDPTLHLERVMESDAGTYVCRVSNSRTAVESRAVLRVAGVVPRFDGNGWISMPTLKEAYRQFDIEISFKPIDASGLILFNGENSGPDGDYIALQLVRGVPRFIVDDDAGPIVVNGDRPLTLNDWHTIRISRTESMVTMDVDNNGPTNVKAPSWQVLDLHGPLYIGGVPDYAVLPAQLREPSGRETSGFIGCVSMLILGHEEKNIMMYRIEESNVLECDSCSPNLCYKNGVCQEARNERGYICLCAPGFAGLNCDRTGEACRPGLCGPGKCTDTADGYKCACPVTYTGKNCDVKQSIEYPAFTGSAYLAIKAPKTSRFFRMSMKVKASYPVSDGIIMYCAESPRGYGGFTALTVHNKRLEFTYDIGDGSRPVVLQSNKTLPANEWTDVHIVRVGPTVTLTVNLQHEFQDRLQSSRNDMNLETPMFVGGVDDSIVLNKNTGVSGGFNGCIKDVMVYGDAVNIVSSSIQSANVQECSKDDRGDIPEAATICSQCRNGGECTEDGAGCVCPYGWAGKYCETRVPPPARRPPGDPCALSPCRNGGSCRKNYSNRMNYTCDCPLGFAGNNCQMPLELRQSVGFNGNGYLELPADQLRYESLRSEPAVIAMAFHANSDGVLLYQREVLAPPNSGDFILIRIENGVVVMEWDLGGGLSTVSIENAYVTDGDRHSLIAKLFEDGSVSLTVDEIAKNATSTGFSNLMNADSNIYIGGIPDSLNVNRFPGLTGCVEQIELMNADRGLNLGRVAVTGRNTQRCRNSMFPDVYPFFEEVEVFESPPPRYHFNSHPRPSLSLGLCLALTPSLYLVHFY</sequence>
<feature type="domain" description="Laminin G" evidence="15">
    <location>
        <begin position="3352"/>
        <end position="3527"/>
    </location>
</feature>
<evidence type="ECO:0000256" key="2">
    <source>
        <dbReference type="ARBA" id="ARBA00022525"/>
    </source>
</evidence>
<dbReference type="SUPFAM" id="SSF48726">
    <property type="entry name" value="Immunoglobulin"/>
    <property type="match status" value="13"/>
</dbReference>
<keyword evidence="6" id="KW-0084">Basement membrane</keyword>
<dbReference type="FunFam" id="2.10.25.10:FF:000090">
    <property type="entry name" value="laminin subunit alpha"/>
    <property type="match status" value="1"/>
</dbReference>
<dbReference type="Gene3D" id="2.10.25.10">
    <property type="entry name" value="Laminin"/>
    <property type="match status" value="5"/>
</dbReference>
<feature type="disulfide bond" evidence="11">
    <location>
        <begin position="3279"/>
        <end position="3296"/>
    </location>
</feature>
<dbReference type="SMART" id="SM00409">
    <property type="entry name" value="IG"/>
    <property type="match status" value="13"/>
</dbReference>
<dbReference type="InterPro" id="IPR036179">
    <property type="entry name" value="Ig-like_dom_sf"/>
</dbReference>
<evidence type="ECO:0000256" key="4">
    <source>
        <dbReference type="ARBA" id="ARBA00022729"/>
    </source>
</evidence>
<feature type="domain" description="Ig-like" evidence="18">
    <location>
        <begin position="2103"/>
        <end position="2186"/>
    </location>
</feature>
<feature type="domain" description="Ig-like" evidence="18">
    <location>
        <begin position="2763"/>
        <end position="2845"/>
    </location>
</feature>
<feature type="disulfide bond" evidence="11">
    <location>
        <begin position="3610"/>
        <end position="3619"/>
    </location>
</feature>
<dbReference type="InterPro" id="IPR000152">
    <property type="entry name" value="EGF-type_Asp/Asn_hydroxyl_site"/>
</dbReference>
<dbReference type="InterPro" id="IPR001881">
    <property type="entry name" value="EGF-like_Ca-bd_dom"/>
</dbReference>
<feature type="disulfide bond" evidence="12">
    <location>
        <begin position="816"/>
        <end position="831"/>
    </location>
</feature>
<feature type="disulfide bond" evidence="12">
    <location>
        <begin position="217"/>
        <end position="232"/>
    </location>
</feature>
<feature type="disulfide bond" evidence="13">
    <location>
        <begin position="1636"/>
        <end position="1645"/>
    </location>
</feature>
<feature type="disulfide bond" evidence="12">
    <location>
        <begin position="2874"/>
        <end position="2889"/>
    </location>
</feature>
<feature type="disulfide bond" evidence="12">
    <location>
        <begin position="546"/>
        <end position="564"/>
    </location>
</feature>
<dbReference type="SMART" id="SM00192">
    <property type="entry name" value="LDLa"/>
    <property type="match status" value="15"/>
</dbReference>
<dbReference type="PROSITE" id="PS51115">
    <property type="entry name" value="LAMININ_IVA"/>
    <property type="match status" value="3"/>
</dbReference>
<dbReference type="InterPro" id="IPR013098">
    <property type="entry name" value="Ig_I-set"/>
</dbReference>
<dbReference type="InterPro" id="IPR003599">
    <property type="entry name" value="Ig_sub"/>
</dbReference>
<dbReference type="PROSITE" id="PS50835">
    <property type="entry name" value="IG_LIKE"/>
    <property type="match status" value="13"/>
</dbReference>
<comment type="caution">
    <text evidence="20">The sequence shown here is derived from an EMBL/GenBank/DDBJ whole genome shotgun (WGS) entry which is preliminary data.</text>
</comment>
<feature type="domain" description="Laminin G" evidence="15">
    <location>
        <begin position="3626"/>
        <end position="3805"/>
    </location>
</feature>
<feature type="disulfide bond" evidence="12">
    <location>
        <begin position="270"/>
        <end position="282"/>
    </location>
</feature>
<evidence type="ECO:0000256" key="3">
    <source>
        <dbReference type="ARBA" id="ARBA00022530"/>
    </source>
</evidence>
<feature type="disulfide bond" evidence="12">
    <location>
        <begin position="503"/>
        <end position="515"/>
    </location>
</feature>
<evidence type="ECO:0000256" key="11">
    <source>
        <dbReference type="PROSITE-ProRule" id="PRU00076"/>
    </source>
</evidence>
<dbReference type="EMBL" id="JBEDNZ010000001">
    <property type="protein sequence ID" value="KAL0852382.1"/>
    <property type="molecule type" value="Genomic_DNA"/>
</dbReference>
<feature type="disulfide bond" evidence="11">
    <location>
        <begin position="3560"/>
        <end position="3569"/>
    </location>
</feature>
<dbReference type="PANTHER" id="PTHR10075:SF100">
    <property type="entry name" value="FASCICLIN-2"/>
    <property type="match status" value="1"/>
</dbReference>
<feature type="domain" description="Ig-like" evidence="18">
    <location>
        <begin position="2578"/>
        <end position="2665"/>
    </location>
</feature>
<feature type="disulfide bond" evidence="12">
    <location>
        <begin position="764"/>
        <end position="782"/>
    </location>
</feature>
<dbReference type="InterPro" id="IPR023415">
    <property type="entry name" value="LDLR_class-A_CS"/>
</dbReference>
<name>A0ABD0TT10_LOXSC</name>
<dbReference type="SUPFAM" id="SSF57196">
    <property type="entry name" value="EGF/Laminin"/>
    <property type="match status" value="3"/>
</dbReference>
<dbReference type="PROSITE" id="PS01248">
    <property type="entry name" value="EGF_LAM_1"/>
    <property type="match status" value="4"/>
</dbReference>
<dbReference type="Pfam" id="PF24973">
    <property type="entry name" value="EGF_LMN_ATRN"/>
    <property type="match status" value="1"/>
</dbReference>
<dbReference type="InterPro" id="IPR013783">
    <property type="entry name" value="Ig-like_fold"/>
</dbReference>
<dbReference type="CDD" id="cd00054">
    <property type="entry name" value="EGF_CA"/>
    <property type="match status" value="3"/>
</dbReference>
<keyword evidence="9 13" id="KW-0424">Laminin EGF-like domain</keyword>
<dbReference type="PRINTS" id="PR00261">
    <property type="entry name" value="LDLRECEPTOR"/>
</dbReference>
<feature type="domain" description="Laminin IV type A" evidence="19">
    <location>
        <begin position="1400"/>
        <end position="1583"/>
    </location>
</feature>
<evidence type="ECO:0000313" key="20">
    <source>
        <dbReference type="EMBL" id="KAL0852382.1"/>
    </source>
</evidence>
<evidence type="ECO:0000256" key="6">
    <source>
        <dbReference type="ARBA" id="ARBA00022869"/>
    </source>
</evidence>
<protein>
    <recommendedName>
        <fullName evidence="22">Basement membrane-specific heparan sulfate proteoglycan core protein</fullName>
    </recommendedName>
</protein>
<evidence type="ECO:0000259" key="18">
    <source>
        <dbReference type="PROSITE" id="PS50835"/>
    </source>
</evidence>
<dbReference type="CDD" id="cd00096">
    <property type="entry name" value="Ig"/>
    <property type="match status" value="1"/>
</dbReference>
<comment type="caution">
    <text evidence="11">Lacks conserved residue(s) required for the propagation of feature annotation.</text>
</comment>
<evidence type="ECO:0000256" key="1">
    <source>
        <dbReference type="ARBA" id="ARBA00004302"/>
    </source>
</evidence>
<feature type="domain" description="Ig-like" evidence="18">
    <location>
        <begin position="876"/>
        <end position="970"/>
    </location>
</feature>
<dbReference type="InterPro" id="IPR000742">
    <property type="entry name" value="EGF"/>
</dbReference>
<feature type="disulfide bond" evidence="12">
    <location>
        <begin position="539"/>
        <end position="551"/>
    </location>
</feature>
<dbReference type="SMART" id="SM00282">
    <property type="entry name" value="LamG"/>
    <property type="match status" value="3"/>
</dbReference>
<feature type="domain" description="Laminin G" evidence="15">
    <location>
        <begin position="3093"/>
        <end position="3274"/>
    </location>
</feature>
<organism evidence="20 21">
    <name type="scientific">Loxostege sticticalis</name>
    <name type="common">Beet webworm moth</name>
    <dbReference type="NCBI Taxonomy" id="481309"/>
    <lineage>
        <taxon>Eukaryota</taxon>
        <taxon>Metazoa</taxon>
        <taxon>Ecdysozoa</taxon>
        <taxon>Arthropoda</taxon>
        <taxon>Hexapoda</taxon>
        <taxon>Insecta</taxon>
        <taxon>Pterygota</taxon>
        <taxon>Neoptera</taxon>
        <taxon>Endopterygota</taxon>
        <taxon>Lepidoptera</taxon>
        <taxon>Glossata</taxon>
        <taxon>Ditrysia</taxon>
        <taxon>Pyraloidea</taxon>
        <taxon>Crambidae</taxon>
        <taxon>Pyraustinae</taxon>
        <taxon>Loxostege</taxon>
    </lineage>
</organism>
<keyword evidence="5" id="KW-0677">Repeat</keyword>
<dbReference type="FunFam" id="2.10.25.10:FF:000033">
    <property type="entry name" value="Laminin subunit alpha 2"/>
    <property type="match status" value="1"/>
</dbReference>
<dbReference type="InterPro" id="IPR036055">
    <property type="entry name" value="LDL_receptor-like_sf"/>
</dbReference>
<feature type="compositionally biased region" description="Polar residues" evidence="14">
    <location>
        <begin position="2200"/>
        <end position="2211"/>
    </location>
</feature>
<feature type="disulfide bond" evidence="12">
    <location>
        <begin position="804"/>
        <end position="822"/>
    </location>
</feature>
<evidence type="ECO:0000313" key="21">
    <source>
        <dbReference type="Proteomes" id="UP001549921"/>
    </source>
</evidence>
<dbReference type="SMART" id="SM00179">
    <property type="entry name" value="EGF_CA"/>
    <property type="match status" value="3"/>
</dbReference>
<dbReference type="Pfam" id="PF00052">
    <property type="entry name" value="Laminin_B"/>
    <property type="match status" value="3"/>
</dbReference>
<keyword evidence="8" id="KW-0325">Glycoprotein</keyword>
<dbReference type="InterPro" id="IPR007110">
    <property type="entry name" value="Ig-like_dom"/>
</dbReference>
<comment type="subcellular location">
    <subcellularLocation>
        <location evidence="1">Secreted</location>
        <location evidence="1">Extracellular space</location>
        <location evidence="1">Extracellular matrix</location>
        <location evidence="1">Basement membrane</location>
    </subcellularLocation>
</comment>
<keyword evidence="4" id="KW-0732">Signal</keyword>
<dbReference type="Gene3D" id="2.60.40.10">
    <property type="entry name" value="Immunoglobulins"/>
    <property type="match status" value="13"/>
</dbReference>
<dbReference type="PROSITE" id="PS50027">
    <property type="entry name" value="EGF_LAM_2"/>
    <property type="match status" value="2"/>
</dbReference>
<dbReference type="CDD" id="cd00110">
    <property type="entry name" value="LamG"/>
    <property type="match status" value="3"/>
</dbReference>
<feature type="disulfide bond" evidence="12">
    <location>
        <begin position="797"/>
        <end position="809"/>
    </location>
</feature>
<dbReference type="InterPro" id="IPR003598">
    <property type="entry name" value="Ig_sub2"/>
</dbReference>
<feature type="domain" description="Ig-like" evidence="18">
    <location>
        <begin position="3007"/>
        <end position="3090"/>
    </location>
</feature>
<feature type="disulfide bond" evidence="12">
    <location>
        <begin position="776"/>
        <end position="791"/>
    </location>
</feature>
<dbReference type="FunFam" id="2.10.25.10:FF:000188">
    <property type="entry name" value="Laminin subunit gamma 2"/>
    <property type="match status" value="1"/>
</dbReference>
<evidence type="ECO:0000256" key="9">
    <source>
        <dbReference type="ARBA" id="ARBA00023292"/>
    </source>
</evidence>
<feature type="domain" description="Ig-like" evidence="18">
    <location>
        <begin position="2474"/>
        <end position="2550"/>
    </location>
</feature>
<feature type="disulfide bond" evidence="12">
    <location>
        <begin position="465"/>
        <end position="483"/>
    </location>
</feature>
<feature type="domain" description="Laminin EGF-like" evidence="17">
    <location>
        <begin position="1617"/>
        <end position="1662"/>
    </location>
</feature>
<evidence type="ECO:0008006" key="22">
    <source>
        <dbReference type="Google" id="ProtNLM"/>
    </source>
</evidence>
<dbReference type="InterPro" id="IPR002049">
    <property type="entry name" value="LE_dom"/>
</dbReference>
<feature type="disulfide bond" evidence="12">
    <location>
        <begin position="240"/>
        <end position="258"/>
    </location>
</feature>
<reference evidence="20 21" key="1">
    <citation type="submission" date="2024-06" db="EMBL/GenBank/DDBJ databases">
        <title>A chromosome-level genome assembly of beet webworm, Loxostege sticticalis.</title>
        <authorList>
            <person name="Zhang Y."/>
        </authorList>
    </citation>
    <scope>NUCLEOTIDE SEQUENCE [LARGE SCALE GENOMIC DNA]</scope>
    <source>
        <strain evidence="20">AQ028</strain>
        <tissue evidence="20">Male pupae</tissue>
    </source>
</reference>
<feature type="region of interest" description="Disordered" evidence="14">
    <location>
        <begin position="578"/>
        <end position="611"/>
    </location>
</feature>
<dbReference type="PROSITE" id="PS50025">
    <property type="entry name" value="LAM_G_DOMAIN"/>
    <property type="match status" value="3"/>
</dbReference>
<dbReference type="GO" id="GO:0009653">
    <property type="term" value="P:anatomical structure morphogenesis"/>
    <property type="evidence" value="ECO:0007669"/>
    <property type="project" value="UniProtKB-ARBA"/>
</dbReference>
<gene>
    <name evidence="20" type="ORF">ABMA28_000578</name>
</gene>
<dbReference type="SMART" id="SM00181">
    <property type="entry name" value="EGF"/>
    <property type="match status" value="12"/>
</dbReference>
<feature type="disulfide bond" evidence="12">
    <location>
        <begin position="757"/>
        <end position="769"/>
    </location>
</feature>
<feature type="domain" description="Ig-like" evidence="18">
    <location>
        <begin position="2383"/>
        <end position="2469"/>
    </location>
</feature>
<dbReference type="InterPro" id="IPR001791">
    <property type="entry name" value="Laminin_G"/>
</dbReference>
<feature type="domain" description="Ig-like" evidence="18">
    <location>
        <begin position="2293"/>
        <end position="2359"/>
    </location>
</feature>
<keyword evidence="7 11" id="KW-1015">Disulfide bond</keyword>
<feature type="disulfide bond" evidence="12">
    <location>
        <begin position="344"/>
        <end position="356"/>
    </location>
</feature>
<dbReference type="GO" id="GO:0005604">
    <property type="term" value="C:basement membrane"/>
    <property type="evidence" value="ECO:0007669"/>
    <property type="project" value="UniProtKB-SubCell"/>
</dbReference>
<keyword evidence="11" id="KW-0245">EGF-like domain</keyword>
<dbReference type="Pfam" id="PF00053">
    <property type="entry name" value="EGF_laminin"/>
    <property type="match status" value="5"/>
</dbReference>
<feature type="domain" description="Ig-like" evidence="18">
    <location>
        <begin position="2672"/>
        <end position="2756"/>
    </location>
</feature>
<dbReference type="PROSITE" id="PS01186">
    <property type="entry name" value="EGF_2"/>
    <property type="match status" value="4"/>
</dbReference>
<evidence type="ECO:0000256" key="10">
    <source>
        <dbReference type="ARBA" id="ARBA00023319"/>
    </source>
</evidence>
<dbReference type="SUPFAM" id="SSF57424">
    <property type="entry name" value="LDL receptor-like module"/>
    <property type="match status" value="12"/>
</dbReference>
<dbReference type="PROSITE" id="PS50026">
    <property type="entry name" value="EGF_3"/>
    <property type="match status" value="4"/>
</dbReference>
<evidence type="ECO:0000259" key="15">
    <source>
        <dbReference type="PROSITE" id="PS50025"/>
    </source>
</evidence>
<feature type="disulfide bond" evidence="12">
    <location>
        <begin position="277"/>
        <end position="295"/>
    </location>
</feature>
<feature type="disulfide bond" evidence="12">
    <location>
        <begin position="558"/>
        <end position="573"/>
    </location>
</feature>
<dbReference type="PROSITE" id="PS00010">
    <property type="entry name" value="ASX_HYDROXYL"/>
    <property type="match status" value="1"/>
</dbReference>
<keyword evidence="10" id="KW-0393">Immunoglobulin domain</keyword>
<evidence type="ECO:0000256" key="7">
    <source>
        <dbReference type="ARBA" id="ARBA00023157"/>
    </source>
</evidence>
<dbReference type="PROSITE" id="PS01209">
    <property type="entry name" value="LDLRA_1"/>
    <property type="match status" value="5"/>
</dbReference>
<feature type="domain" description="Ig-like" evidence="18">
    <location>
        <begin position="2001"/>
        <end position="2094"/>
    </location>
</feature>
<dbReference type="GO" id="GO:0048513">
    <property type="term" value="P:animal organ development"/>
    <property type="evidence" value="ECO:0007669"/>
    <property type="project" value="UniProtKB-ARBA"/>
</dbReference>
<dbReference type="Gene3D" id="2.170.300.10">
    <property type="entry name" value="Tie2 ligand-binding domain superfamily"/>
    <property type="match status" value="2"/>
</dbReference>
<feature type="disulfide bond" evidence="12">
    <location>
        <begin position="477"/>
        <end position="492"/>
    </location>
</feature>
<feature type="domain" description="Laminin EGF-like" evidence="17">
    <location>
        <begin position="1669"/>
        <end position="1717"/>
    </location>
</feature>
<dbReference type="Pfam" id="PF02210">
    <property type="entry name" value="Laminin_G_2"/>
    <property type="match status" value="3"/>
</dbReference>
<dbReference type="InterPro" id="IPR056863">
    <property type="entry name" value="LMN_ATRN_NET-like_EGF"/>
</dbReference>
<feature type="disulfide bond" evidence="12">
    <location>
        <begin position="439"/>
        <end position="454"/>
    </location>
</feature>
<dbReference type="Proteomes" id="UP001549921">
    <property type="component" value="Unassembled WGS sequence"/>
</dbReference>
<dbReference type="SMART" id="SM00408">
    <property type="entry name" value="IGc2"/>
    <property type="match status" value="13"/>
</dbReference>
<dbReference type="PANTHER" id="PTHR10075">
    <property type="entry name" value="BASIGIN RELATED"/>
    <property type="match status" value="1"/>
</dbReference>
<evidence type="ECO:0000259" key="17">
    <source>
        <dbReference type="PROSITE" id="PS50027"/>
    </source>
</evidence>
<feature type="domain" description="EGF-like" evidence="16">
    <location>
        <begin position="3538"/>
        <end position="3570"/>
    </location>
</feature>
<dbReference type="SUPFAM" id="SSF49899">
    <property type="entry name" value="Concanavalin A-like lectins/glucanases"/>
    <property type="match status" value="3"/>
</dbReference>
<feature type="domain" description="Ig-like" evidence="18">
    <location>
        <begin position="654"/>
        <end position="742"/>
    </location>
</feature>
<feature type="domain" description="EGF-like" evidence="16">
    <location>
        <begin position="3310"/>
        <end position="3345"/>
    </location>
</feature>
<dbReference type="InterPro" id="IPR002172">
    <property type="entry name" value="LDrepeatLR_classA_rpt"/>
</dbReference>
<evidence type="ECO:0000256" key="8">
    <source>
        <dbReference type="ARBA" id="ARBA00023180"/>
    </source>
</evidence>
<dbReference type="CDD" id="cd00112">
    <property type="entry name" value="LDLa"/>
    <property type="match status" value="13"/>
</dbReference>
<feature type="domain" description="Ig-like" evidence="18">
    <location>
        <begin position="2195"/>
        <end position="2280"/>
    </location>
</feature>
<feature type="disulfide bond" evidence="11">
    <location>
        <begin position="3335"/>
        <end position="3344"/>
    </location>
</feature>
<evidence type="ECO:0000259" key="16">
    <source>
        <dbReference type="PROSITE" id="PS50026"/>
    </source>
</evidence>
<evidence type="ECO:0000256" key="13">
    <source>
        <dbReference type="PROSITE-ProRule" id="PRU00460"/>
    </source>
</evidence>
<dbReference type="CDD" id="cd00055">
    <property type="entry name" value="EGF_Lam"/>
    <property type="match status" value="2"/>
</dbReference>
<dbReference type="Pfam" id="PF13927">
    <property type="entry name" value="Ig_3"/>
    <property type="match status" value="6"/>
</dbReference>
<feature type="disulfide bond" evidence="12">
    <location>
        <begin position="859"/>
        <end position="874"/>
    </location>
</feature>
<dbReference type="PROSITE" id="PS00022">
    <property type="entry name" value="EGF_1"/>
    <property type="match status" value="6"/>
</dbReference>
<dbReference type="GO" id="GO:0048468">
    <property type="term" value="P:cell development"/>
    <property type="evidence" value="ECO:0007669"/>
    <property type="project" value="UniProtKB-ARBA"/>
</dbReference>
<feature type="disulfide bond" evidence="12">
    <location>
        <begin position="351"/>
        <end position="369"/>
    </location>
</feature>
<feature type="region of interest" description="Disordered" evidence="14">
    <location>
        <begin position="2188"/>
        <end position="2211"/>
    </location>
</feature>
<feature type="domain" description="EGF-like" evidence="16">
    <location>
        <begin position="3581"/>
        <end position="3620"/>
    </location>
</feature>
<dbReference type="Pfam" id="PF00057">
    <property type="entry name" value="Ldl_recept_a"/>
    <property type="match status" value="11"/>
</dbReference>